<name>A0A174RG38_9CLOT</name>
<proteinExistence type="predicted"/>
<protein>
    <submittedName>
        <fullName evidence="1">Uncharacterized protein</fullName>
    </submittedName>
</protein>
<reference evidence="1 2" key="1">
    <citation type="submission" date="2015-09" db="EMBL/GenBank/DDBJ databases">
        <authorList>
            <consortium name="Pathogen Informatics"/>
        </authorList>
    </citation>
    <scope>NUCLEOTIDE SEQUENCE [LARGE SCALE GENOMIC DNA]</scope>
    <source>
        <strain evidence="1 2">2789STDY5834956</strain>
    </source>
</reference>
<dbReference type="RefSeq" id="WP_055206926.1">
    <property type="nucleotide sequence ID" value="NZ_CZBO01000001.1"/>
</dbReference>
<gene>
    <name evidence="1" type="ORF">ERS852568_00931</name>
</gene>
<evidence type="ECO:0000313" key="1">
    <source>
        <dbReference type="EMBL" id="CUP82298.1"/>
    </source>
</evidence>
<dbReference type="AlphaFoldDB" id="A0A174RG38"/>
<organism evidence="1 2">
    <name type="scientific">Clostridium baratii</name>
    <dbReference type="NCBI Taxonomy" id="1561"/>
    <lineage>
        <taxon>Bacteria</taxon>
        <taxon>Bacillati</taxon>
        <taxon>Bacillota</taxon>
        <taxon>Clostridia</taxon>
        <taxon>Eubacteriales</taxon>
        <taxon>Clostridiaceae</taxon>
        <taxon>Clostridium</taxon>
    </lineage>
</organism>
<evidence type="ECO:0000313" key="2">
    <source>
        <dbReference type="Proteomes" id="UP000095563"/>
    </source>
</evidence>
<accession>A0A174RG38</accession>
<sequence>MRKRKKKFIIFSLVVSTFWITGVIPKNIGKMVSSCYVHNKYSSLNLHFVDINYSEENKVYISHFENNEGKIYTVLVGSKMLPVNVSFNPLNIPKRLNLK</sequence>
<dbReference type="Proteomes" id="UP000095563">
    <property type="component" value="Unassembled WGS sequence"/>
</dbReference>
<dbReference type="EMBL" id="CZBO01000001">
    <property type="protein sequence ID" value="CUP82298.1"/>
    <property type="molecule type" value="Genomic_DNA"/>
</dbReference>